<protein>
    <submittedName>
        <fullName evidence="2">Uncharacterized protein</fullName>
    </submittedName>
</protein>
<feature type="region of interest" description="Disordered" evidence="1">
    <location>
        <begin position="82"/>
        <end position="112"/>
    </location>
</feature>
<evidence type="ECO:0000256" key="1">
    <source>
        <dbReference type="SAM" id="MobiDB-lite"/>
    </source>
</evidence>
<dbReference type="EMBL" id="AJYC02000042">
    <property type="protein sequence ID" value="EKT82063.1"/>
    <property type="molecule type" value="Genomic_DNA"/>
</dbReference>
<gene>
    <name evidence="2" type="ORF">WSS_A14089</name>
</gene>
<name>K8XKD4_RHOOP</name>
<dbReference type="Proteomes" id="UP000005951">
    <property type="component" value="Unassembled WGS sequence"/>
</dbReference>
<dbReference type="AlphaFoldDB" id="K8XKD4"/>
<evidence type="ECO:0000313" key="3">
    <source>
        <dbReference type="Proteomes" id="UP000005951"/>
    </source>
</evidence>
<organism evidence="2 3">
    <name type="scientific">Rhodococcus opacus M213</name>
    <dbReference type="NCBI Taxonomy" id="1129896"/>
    <lineage>
        <taxon>Bacteria</taxon>
        <taxon>Bacillati</taxon>
        <taxon>Actinomycetota</taxon>
        <taxon>Actinomycetes</taxon>
        <taxon>Mycobacteriales</taxon>
        <taxon>Nocardiaceae</taxon>
        <taxon>Rhodococcus</taxon>
    </lineage>
</organism>
<feature type="compositionally biased region" description="Basic and acidic residues" evidence="1">
    <location>
        <begin position="84"/>
        <end position="112"/>
    </location>
</feature>
<proteinExistence type="predicted"/>
<accession>K8XKD4</accession>
<comment type="caution">
    <text evidence="2">The sequence shown here is derived from an EMBL/GenBank/DDBJ whole genome shotgun (WGS) entry which is preliminary data.</text>
</comment>
<reference evidence="2 3" key="1">
    <citation type="journal article" date="2013" name="Genome Announc.">
        <title>Draft Genome Sequence of Rhodococcus opacus Strain M213 Shows a Diverse Catabolic Potential.</title>
        <authorList>
            <person name="Pathak A."/>
            <person name="Green S.J."/>
            <person name="Ogram A."/>
            <person name="Chauhan A."/>
        </authorList>
    </citation>
    <scope>NUCLEOTIDE SEQUENCE [LARGE SCALE GENOMIC DNA]</scope>
    <source>
        <strain evidence="2 3">M213</strain>
    </source>
</reference>
<sequence length="112" mass="11714">MASASPLVTCTVPASIGPTCCPKTISGLGARSHRSSSTIAFAPAAVSSPGWKRNTIVPAHASRAPASSSAAVSRVATCVSWPQRQRDHRGPELLHRHEAEIASARSHTEHPM</sequence>
<evidence type="ECO:0000313" key="2">
    <source>
        <dbReference type="EMBL" id="EKT82063.1"/>
    </source>
</evidence>